<comment type="caution">
    <text evidence="2">The sequence shown here is derived from an EMBL/GenBank/DDBJ whole genome shotgun (WGS) entry which is preliminary data.</text>
</comment>
<feature type="region of interest" description="Disordered" evidence="1">
    <location>
        <begin position="300"/>
        <end position="378"/>
    </location>
</feature>
<reference evidence="2" key="1">
    <citation type="submission" date="2021-01" db="EMBL/GenBank/DDBJ databases">
        <authorList>
            <person name="Kaushik A."/>
        </authorList>
    </citation>
    <scope>NUCLEOTIDE SEQUENCE</scope>
    <source>
        <strain evidence="2">AG1-1B</strain>
    </source>
</reference>
<accession>A0A8H2WR66</accession>
<dbReference type="SUPFAM" id="SSF52266">
    <property type="entry name" value="SGNH hydrolase"/>
    <property type="match status" value="1"/>
</dbReference>
<protein>
    <submittedName>
        <fullName evidence="2">Uncharacterized protein</fullName>
    </submittedName>
</protein>
<name>A0A8H2WR66_9AGAM</name>
<sequence length="437" mass="48388">MTATSSLNALLRLEDNLAASSGPKLSVAAYGDSFVGPLFVLKKNTMHIKRFSGSTAKGLQNVNSVSQTGPRLTQSLDSHMPNHVVLVFGHVDLHITYLYKALDSQLTSEKPPEPGAFIRSIFDAYSKFLLDEILPRRKGIRKDGELGYLQGIHIVSVVMPCVTDEHLDRSAQKYNQKSQEFRKLQGLRLVDSACPTDLDTRCKMVHDFNGMIKEFCKEHKLYYVDLNKHIAPEVGIVHKEYRDVDPSTIHVKWEPTIQFWVKELANTGLTMEDVDPNIDESLVEYELSKMDRMAKTRHRRFASVSEASPPLSRSHHVPTPSISSAFTSSPVSVGDGAPWRRSHAQSISTTISPLKSNNDSPGIYRPPHMAGATGLSGGEYGRRRGATITSGPAKVDDRLFENSWRAPGRSRAPSESVFGHTRHNSVATAGGGWGSRR</sequence>
<dbReference type="Proteomes" id="UP000663826">
    <property type="component" value="Unassembled WGS sequence"/>
</dbReference>
<evidence type="ECO:0000313" key="2">
    <source>
        <dbReference type="EMBL" id="CAE6401871.1"/>
    </source>
</evidence>
<dbReference type="AlphaFoldDB" id="A0A8H2WR66"/>
<evidence type="ECO:0000256" key="1">
    <source>
        <dbReference type="SAM" id="MobiDB-lite"/>
    </source>
</evidence>
<feature type="region of interest" description="Disordered" evidence="1">
    <location>
        <begin position="405"/>
        <end position="437"/>
    </location>
</feature>
<dbReference type="InterPro" id="IPR036514">
    <property type="entry name" value="SGNH_hydro_sf"/>
</dbReference>
<feature type="compositionally biased region" description="Polar residues" evidence="1">
    <location>
        <begin position="344"/>
        <end position="360"/>
    </location>
</feature>
<feature type="compositionally biased region" description="Polar residues" evidence="1">
    <location>
        <begin position="320"/>
        <end position="331"/>
    </location>
</feature>
<evidence type="ECO:0000313" key="3">
    <source>
        <dbReference type="Proteomes" id="UP000663826"/>
    </source>
</evidence>
<dbReference type="EMBL" id="CAJMWQ010000947">
    <property type="protein sequence ID" value="CAE6401871.1"/>
    <property type="molecule type" value="Genomic_DNA"/>
</dbReference>
<organism evidence="2 3">
    <name type="scientific">Rhizoctonia solani</name>
    <dbReference type="NCBI Taxonomy" id="456999"/>
    <lineage>
        <taxon>Eukaryota</taxon>
        <taxon>Fungi</taxon>
        <taxon>Dikarya</taxon>
        <taxon>Basidiomycota</taxon>
        <taxon>Agaricomycotina</taxon>
        <taxon>Agaricomycetes</taxon>
        <taxon>Cantharellales</taxon>
        <taxon>Ceratobasidiaceae</taxon>
        <taxon>Rhizoctonia</taxon>
    </lineage>
</organism>
<gene>
    <name evidence="2" type="ORF">RDB_LOCUS31754</name>
</gene>
<proteinExistence type="predicted"/>
<dbReference type="Gene3D" id="3.40.50.1110">
    <property type="entry name" value="SGNH hydrolase"/>
    <property type="match status" value="1"/>
</dbReference>